<reference evidence="2" key="1">
    <citation type="journal article" date="2014" name="Front. Microbiol.">
        <title>High frequency of phylogenetically diverse reductive dehalogenase-homologous genes in deep subseafloor sedimentary metagenomes.</title>
        <authorList>
            <person name="Kawai M."/>
            <person name="Futagami T."/>
            <person name="Toyoda A."/>
            <person name="Takaki Y."/>
            <person name="Nishi S."/>
            <person name="Hori S."/>
            <person name="Arai W."/>
            <person name="Tsubouchi T."/>
            <person name="Morono Y."/>
            <person name="Uchiyama I."/>
            <person name="Ito T."/>
            <person name="Fujiyama A."/>
            <person name="Inagaki F."/>
            <person name="Takami H."/>
        </authorList>
    </citation>
    <scope>NUCLEOTIDE SEQUENCE</scope>
    <source>
        <strain evidence="2">Expedition CK06-06</strain>
    </source>
</reference>
<dbReference type="AlphaFoldDB" id="X1MJ67"/>
<comment type="caution">
    <text evidence="2">The sequence shown here is derived from an EMBL/GenBank/DDBJ whole genome shotgun (WGS) entry which is preliminary data.</text>
</comment>
<gene>
    <name evidence="2" type="ORF">S06H3_32767</name>
</gene>
<sequence length="152" mass="16906">AKKYVSECLAAVADCAKDHGVYVCLETHDAYSRAADAAPVVAQVNHPNICINWDMMHCVRQGETVEEAFGHVRDYVKHTHIHDGVWPEDDPNQIELVLMGEGMIAHDEAIRLLASIDYQGALSGEWINFLPPEEILPRDAAILREYIQAAVS</sequence>
<dbReference type="EMBL" id="BARV01019500">
    <property type="protein sequence ID" value="GAI31318.1"/>
    <property type="molecule type" value="Genomic_DNA"/>
</dbReference>
<dbReference type="Gene3D" id="3.20.20.150">
    <property type="entry name" value="Divalent-metal-dependent TIM barrel enzymes"/>
    <property type="match status" value="1"/>
</dbReference>
<name>X1MJ67_9ZZZZ</name>
<dbReference type="PANTHER" id="PTHR12110:SF41">
    <property type="entry name" value="INOSOSE DEHYDRATASE"/>
    <property type="match status" value="1"/>
</dbReference>
<dbReference type="InterPro" id="IPR050312">
    <property type="entry name" value="IolE/XylAMocC-like"/>
</dbReference>
<accession>X1MJ67</accession>
<feature type="non-terminal residue" evidence="2">
    <location>
        <position position="1"/>
    </location>
</feature>
<evidence type="ECO:0000313" key="2">
    <source>
        <dbReference type="EMBL" id="GAI31318.1"/>
    </source>
</evidence>
<dbReference type="InterPro" id="IPR036237">
    <property type="entry name" value="Xyl_isomerase-like_sf"/>
</dbReference>
<dbReference type="InterPro" id="IPR013022">
    <property type="entry name" value="Xyl_isomerase-like_TIM-brl"/>
</dbReference>
<organism evidence="2">
    <name type="scientific">marine sediment metagenome</name>
    <dbReference type="NCBI Taxonomy" id="412755"/>
    <lineage>
        <taxon>unclassified sequences</taxon>
        <taxon>metagenomes</taxon>
        <taxon>ecological metagenomes</taxon>
    </lineage>
</organism>
<dbReference type="PANTHER" id="PTHR12110">
    <property type="entry name" value="HYDROXYPYRUVATE ISOMERASE"/>
    <property type="match status" value="1"/>
</dbReference>
<dbReference type="SUPFAM" id="SSF51658">
    <property type="entry name" value="Xylose isomerase-like"/>
    <property type="match status" value="1"/>
</dbReference>
<evidence type="ECO:0000259" key="1">
    <source>
        <dbReference type="Pfam" id="PF01261"/>
    </source>
</evidence>
<feature type="domain" description="Xylose isomerase-like TIM barrel" evidence="1">
    <location>
        <begin position="3"/>
        <end position="145"/>
    </location>
</feature>
<proteinExistence type="predicted"/>
<dbReference type="Pfam" id="PF01261">
    <property type="entry name" value="AP_endonuc_2"/>
    <property type="match status" value="1"/>
</dbReference>
<protein>
    <recommendedName>
        <fullName evidence="1">Xylose isomerase-like TIM barrel domain-containing protein</fullName>
    </recommendedName>
</protein>